<dbReference type="EMBL" id="JARJCW010000087">
    <property type="protein sequence ID" value="KAJ7195961.1"/>
    <property type="molecule type" value="Genomic_DNA"/>
</dbReference>
<sequence>MVSNAWPTRWSHPLDYRSDHNLPPTLIRVLADPQRPQKMETPTDVAFPMEPGEYVMCWRTPQGENRYADDCIGPQHARLARFIKDTTTVPGGRTTRTVFGPTASFFSVSERGYCWQNLPQALEDDMHASFYVRQPTTVALGAHGAYIVLYSDGAAAFDLRGLYPLVEGMMRNTQEVALRRGIAVRCLSLRAE</sequence>
<comment type="caution">
    <text evidence="1">The sequence shown here is derived from an EMBL/GenBank/DDBJ whole genome shotgun (WGS) entry which is preliminary data.</text>
</comment>
<name>A0AAD6UWB3_9AGAR</name>
<evidence type="ECO:0000313" key="1">
    <source>
        <dbReference type="EMBL" id="KAJ7195961.1"/>
    </source>
</evidence>
<organism evidence="1 2">
    <name type="scientific">Mycena pura</name>
    <dbReference type="NCBI Taxonomy" id="153505"/>
    <lineage>
        <taxon>Eukaryota</taxon>
        <taxon>Fungi</taxon>
        <taxon>Dikarya</taxon>
        <taxon>Basidiomycota</taxon>
        <taxon>Agaricomycotina</taxon>
        <taxon>Agaricomycetes</taxon>
        <taxon>Agaricomycetidae</taxon>
        <taxon>Agaricales</taxon>
        <taxon>Marasmiineae</taxon>
        <taxon>Mycenaceae</taxon>
        <taxon>Mycena</taxon>
    </lineage>
</organism>
<evidence type="ECO:0000313" key="2">
    <source>
        <dbReference type="Proteomes" id="UP001219525"/>
    </source>
</evidence>
<gene>
    <name evidence="1" type="ORF">GGX14DRAFT_199513</name>
</gene>
<dbReference type="Proteomes" id="UP001219525">
    <property type="component" value="Unassembled WGS sequence"/>
</dbReference>
<proteinExistence type="predicted"/>
<protein>
    <submittedName>
        <fullName evidence="1">Uncharacterized protein</fullName>
    </submittedName>
</protein>
<reference evidence="1" key="1">
    <citation type="submission" date="2023-03" db="EMBL/GenBank/DDBJ databases">
        <title>Massive genome expansion in bonnet fungi (Mycena s.s.) driven by repeated elements and novel gene families across ecological guilds.</title>
        <authorList>
            <consortium name="Lawrence Berkeley National Laboratory"/>
            <person name="Harder C.B."/>
            <person name="Miyauchi S."/>
            <person name="Viragh M."/>
            <person name="Kuo A."/>
            <person name="Thoen E."/>
            <person name="Andreopoulos B."/>
            <person name="Lu D."/>
            <person name="Skrede I."/>
            <person name="Drula E."/>
            <person name="Henrissat B."/>
            <person name="Morin E."/>
            <person name="Kohler A."/>
            <person name="Barry K."/>
            <person name="LaButti K."/>
            <person name="Morin E."/>
            <person name="Salamov A."/>
            <person name="Lipzen A."/>
            <person name="Mereny Z."/>
            <person name="Hegedus B."/>
            <person name="Baldrian P."/>
            <person name="Stursova M."/>
            <person name="Weitz H."/>
            <person name="Taylor A."/>
            <person name="Grigoriev I.V."/>
            <person name="Nagy L.G."/>
            <person name="Martin F."/>
            <person name="Kauserud H."/>
        </authorList>
    </citation>
    <scope>NUCLEOTIDE SEQUENCE</scope>
    <source>
        <strain evidence="1">9144</strain>
    </source>
</reference>
<accession>A0AAD6UWB3</accession>
<keyword evidence="2" id="KW-1185">Reference proteome</keyword>
<dbReference type="AlphaFoldDB" id="A0AAD6UWB3"/>